<comment type="similarity">
    <text evidence="6">Belongs to the ABC-4 integral membrane protein family.</text>
</comment>
<sequence>MTLFELVIRSMRANLKHYYLYFSALILSTSLYFVFASLQNDSTVMARTFADIQFKAFFSAAGILLIMIMAVFILYANGMFLKRRSREIGLYQLVGLTRRRVGGLLIAENLLLGAGALLFGIGGGAVVSRFFMLILMKLAGTDHIITWSFSSTAALQTAAVFTLLLSFTWVQMLLTVYRTPLLELFRGEQQGEHSKQPGPVLSATLGVSGLGFIATGYLLSGKISSQALLLPVLGILALTIIGTYLLFRVTIGWVFYRVRQGMDGHLGLKNSLSLAPVIHRMRGNANSLTLITILSAVTLTMVSIAYSLYFSAGRESRAMLPYDFTIEHNEQAAQAFRAELEKSGFTFTYQAVEAVRLPGTFGQGGGDERSLMLLAAEQLQAGGAELAIPVEGEGIWYKGRRKALSKKTDNAAYPQTIAFTANGVQTEVRLTGVMDRYAMNYGLRGLQLVVPEATVRAIREQMQGSSKMDAFRIHTYQIMDPGERAAASGYFAKYAKQEEFPTDFYTYAQESRQKFGLIMFAAGFLGLIFLMFTGSILYFKQVTEAGQERHHYTILRQLGISEREMMGGIIRRQLFVFGIPLAIGLLHSIFAVQAAATLTFSDLFFPAVAAMGVYTFIYLMFAVLTVGFYHRIVKAAAYSS</sequence>
<dbReference type="AlphaFoldDB" id="A0A974PAH9"/>
<feature type="transmembrane region" description="Helical" evidence="6">
    <location>
        <begin position="198"/>
        <end position="220"/>
    </location>
</feature>
<evidence type="ECO:0000256" key="1">
    <source>
        <dbReference type="ARBA" id="ARBA00004651"/>
    </source>
</evidence>
<feature type="transmembrane region" description="Helical" evidence="6">
    <location>
        <begin position="232"/>
        <end position="256"/>
    </location>
</feature>
<dbReference type="InterPro" id="IPR003838">
    <property type="entry name" value="ABC3_permease_C"/>
</dbReference>
<dbReference type="InterPro" id="IPR052536">
    <property type="entry name" value="ABC-4_Integral_Memb_Prot"/>
</dbReference>
<evidence type="ECO:0000256" key="5">
    <source>
        <dbReference type="ARBA" id="ARBA00023136"/>
    </source>
</evidence>
<evidence type="ECO:0000256" key="2">
    <source>
        <dbReference type="ARBA" id="ARBA00022475"/>
    </source>
</evidence>
<feature type="transmembrane region" description="Helical" evidence="6">
    <location>
        <begin position="154"/>
        <end position="177"/>
    </location>
</feature>
<reference evidence="8 9" key="1">
    <citation type="submission" date="2021-01" db="EMBL/GenBank/DDBJ databases">
        <title>Whole genome sequence of Paenibacillus sonchi LMG 24727 for comparative genomics.</title>
        <authorList>
            <person name="Lee G."/>
            <person name="Kim M.-J."/>
            <person name="Lim K."/>
            <person name="Shin J.-H."/>
        </authorList>
    </citation>
    <scope>NUCLEOTIDE SEQUENCE [LARGE SCALE GENOMIC DNA]</scope>
    <source>
        <strain evidence="8 9">LMG 24727</strain>
    </source>
</reference>
<dbReference type="RefSeq" id="WP_202676550.1">
    <property type="nucleotide sequence ID" value="NZ_CP068595.1"/>
</dbReference>
<keyword evidence="9" id="KW-1185">Reference proteome</keyword>
<dbReference type="PIRSF" id="PIRSF018968">
    <property type="entry name" value="ABC_permease_BceB"/>
    <property type="match status" value="1"/>
</dbReference>
<dbReference type="KEGG" id="pson:JI735_25115"/>
<feature type="transmembrane region" description="Helical" evidence="6">
    <location>
        <begin position="574"/>
        <end position="598"/>
    </location>
</feature>
<dbReference type="GO" id="GO:0055085">
    <property type="term" value="P:transmembrane transport"/>
    <property type="evidence" value="ECO:0007669"/>
    <property type="project" value="UniProtKB-UniRule"/>
</dbReference>
<feature type="transmembrane region" description="Helical" evidence="6">
    <location>
        <begin position="56"/>
        <end position="76"/>
    </location>
</feature>
<keyword evidence="6" id="KW-0813">Transport</keyword>
<keyword evidence="2 6" id="KW-1003">Cell membrane</keyword>
<dbReference type="PANTHER" id="PTHR46795">
    <property type="entry name" value="ABC TRANSPORTER PERMEASE-RELATED-RELATED"/>
    <property type="match status" value="1"/>
</dbReference>
<keyword evidence="4 6" id="KW-1133">Transmembrane helix</keyword>
<dbReference type="EMBL" id="CP068595">
    <property type="protein sequence ID" value="QQZ59843.1"/>
    <property type="molecule type" value="Genomic_DNA"/>
</dbReference>
<feature type="transmembrane region" description="Helical" evidence="6">
    <location>
        <begin position="110"/>
        <end position="134"/>
    </location>
</feature>
<gene>
    <name evidence="8" type="ORF">JI735_25115</name>
</gene>
<keyword evidence="3 6" id="KW-0812">Transmembrane</keyword>
<evidence type="ECO:0000259" key="7">
    <source>
        <dbReference type="Pfam" id="PF02687"/>
    </source>
</evidence>
<dbReference type="GO" id="GO:0005886">
    <property type="term" value="C:plasma membrane"/>
    <property type="evidence" value="ECO:0007669"/>
    <property type="project" value="UniProtKB-SubCell"/>
</dbReference>
<evidence type="ECO:0000313" key="8">
    <source>
        <dbReference type="EMBL" id="QQZ59843.1"/>
    </source>
</evidence>
<name>A0A974PAH9_9BACL</name>
<evidence type="ECO:0000256" key="3">
    <source>
        <dbReference type="ARBA" id="ARBA00022692"/>
    </source>
</evidence>
<feature type="transmembrane region" description="Helical" evidence="6">
    <location>
        <begin position="515"/>
        <end position="539"/>
    </location>
</feature>
<feature type="transmembrane region" description="Helical" evidence="6">
    <location>
        <begin position="288"/>
        <end position="309"/>
    </location>
</feature>
<comment type="subcellular location">
    <subcellularLocation>
        <location evidence="1 6">Cell membrane</location>
        <topology evidence="1 6">Multi-pass membrane protein</topology>
    </subcellularLocation>
</comment>
<feature type="domain" description="ABC3 transporter permease C-terminal" evidence="7">
    <location>
        <begin position="61"/>
        <end position="168"/>
    </location>
</feature>
<evidence type="ECO:0000256" key="4">
    <source>
        <dbReference type="ARBA" id="ARBA00022989"/>
    </source>
</evidence>
<accession>A0A974PAH9</accession>
<dbReference type="InterPro" id="IPR027022">
    <property type="entry name" value="ABC_permease_BceB-typ"/>
</dbReference>
<feature type="transmembrane region" description="Helical" evidence="6">
    <location>
        <begin position="18"/>
        <end position="36"/>
    </location>
</feature>
<evidence type="ECO:0000313" key="9">
    <source>
        <dbReference type="Proteomes" id="UP000595841"/>
    </source>
</evidence>
<evidence type="ECO:0000256" key="6">
    <source>
        <dbReference type="PIRNR" id="PIRNR018968"/>
    </source>
</evidence>
<protein>
    <submittedName>
        <fullName evidence="8">ABC transporter permease</fullName>
    </submittedName>
</protein>
<dbReference type="Proteomes" id="UP000595841">
    <property type="component" value="Chromosome"/>
</dbReference>
<proteinExistence type="inferred from homology"/>
<keyword evidence="5 6" id="KW-0472">Membrane</keyword>
<dbReference type="PANTHER" id="PTHR46795:SF3">
    <property type="entry name" value="ABC TRANSPORTER PERMEASE"/>
    <property type="match status" value="1"/>
</dbReference>
<feature type="transmembrane region" description="Helical" evidence="6">
    <location>
        <begin position="604"/>
        <end position="629"/>
    </location>
</feature>
<organism evidence="8 9">
    <name type="scientific">Paenibacillus sonchi</name>
    <dbReference type="NCBI Taxonomy" id="373687"/>
    <lineage>
        <taxon>Bacteria</taxon>
        <taxon>Bacillati</taxon>
        <taxon>Bacillota</taxon>
        <taxon>Bacilli</taxon>
        <taxon>Bacillales</taxon>
        <taxon>Paenibacillaceae</taxon>
        <taxon>Paenibacillus</taxon>
        <taxon>Paenibacillus sonchi group</taxon>
    </lineage>
</organism>
<dbReference type="Pfam" id="PF02687">
    <property type="entry name" value="FtsX"/>
    <property type="match status" value="1"/>
</dbReference>